<evidence type="ECO:0000256" key="1">
    <source>
        <dbReference type="ARBA" id="ARBA00023015"/>
    </source>
</evidence>
<protein>
    <submittedName>
        <fullName evidence="6">TetR/AcrR family transcriptional regulator</fullName>
    </submittedName>
</protein>
<evidence type="ECO:0000256" key="3">
    <source>
        <dbReference type="ARBA" id="ARBA00023163"/>
    </source>
</evidence>
<evidence type="ECO:0000313" key="7">
    <source>
        <dbReference type="Proteomes" id="UP001490365"/>
    </source>
</evidence>
<dbReference type="InterPro" id="IPR001647">
    <property type="entry name" value="HTH_TetR"/>
</dbReference>
<reference evidence="6 7" key="1">
    <citation type="submission" date="2024-06" db="EMBL/GenBank/DDBJ databases">
        <title>The Natural Products Discovery Center: Release of the First 8490 Sequenced Strains for Exploring Actinobacteria Biosynthetic Diversity.</title>
        <authorList>
            <person name="Kalkreuter E."/>
            <person name="Kautsar S.A."/>
            <person name="Yang D."/>
            <person name="Bader C.D."/>
            <person name="Teijaro C.N."/>
            <person name="Fluegel L."/>
            <person name="Davis C.M."/>
            <person name="Simpson J.R."/>
            <person name="Lauterbach L."/>
            <person name="Steele A.D."/>
            <person name="Gui C."/>
            <person name="Meng S."/>
            <person name="Li G."/>
            <person name="Viehrig K."/>
            <person name="Ye F."/>
            <person name="Su P."/>
            <person name="Kiefer A.F."/>
            <person name="Nichols A."/>
            <person name="Cepeda A.J."/>
            <person name="Yan W."/>
            <person name="Fan B."/>
            <person name="Jiang Y."/>
            <person name="Adhikari A."/>
            <person name="Zheng C.-J."/>
            <person name="Schuster L."/>
            <person name="Cowan T.M."/>
            <person name="Smanski M.J."/>
            <person name="Chevrette M.G."/>
            <person name="De Carvalho L.P.S."/>
            <person name="Shen B."/>
        </authorList>
    </citation>
    <scope>NUCLEOTIDE SEQUENCE [LARGE SCALE GENOMIC DNA]</scope>
    <source>
        <strain evidence="6 7">NPDC001694</strain>
    </source>
</reference>
<gene>
    <name evidence="6" type="ORF">ABT211_25825</name>
</gene>
<dbReference type="PROSITE" id="PS50977">
    <property type="entry name" value="HTH_TETR_2"/>
    <property type="match status" value="1"/>
</dbReference>
<evidence type="ECO:0000256" key="4">
    <source>
        <dbReference type="PROSITE-ProRule" id="PRU00335"/>
    </source>
</evidence>
<sequence length="194" mass="21013">MQARSEHTRQALVHATAELIADGRLSDAGLVNICRRAGVSRGALYHHFASTTALTAAVYEEARARVEALTEEAFAGPAADAPKRFLFALGEAMRTEKVVRAGMQLAADGSGGPPRLRDDLLAAVHERVAEAQKESAEQAEDLADLAVVMAAGIEALGHTDPGWWDGDITQRLWRLLRPLFDRDRPPGRGGERRI</sequence>
<accession>A0ABV1TKX2</accession>
<feature type="domain" description="HTH tetR-type" evidence="5">
    <location>
        <begin position="6"/>
        <end position="66"/>
    </location>
</feature>
<dbReference type="SUPFAM" id="SSF46689">
    <property type="entry name" value="Homeodomain-like"/>
    <property type="match status" value="1"/>
</dbReference>
<dbReference type="Proteomes" id="UP001490365">
    <property type="component" value="Unassembled WGS sequence"/>
</dbReference>
<keyword evidence="2 4" id="KW-0238">DNA-binding</keyword>
<dbReference type="Gene3D" id="1.10.357.10">
    <property type="entry name" value="Tetracycline Repressor, domain 2"/>
    <property type="match status" value="1"/>
</dbReference>
<dbReference type="SUPFAM" id="SSF48498">
    <property type="entry name" value="Tetracyclin repressor-like, C-terminal domain"/>
    <property type="match status" value="1"/>
</dbReference>
<dbReference type="EMBL" id="JBEOZM010000012">
    <property type="protein sequence ID" value="MER6270686.1"/>
    <property type="molecule type" value="Genomic_DNA"/>
</dbReference>
<dbReference type="PANTHER" id="PTHR30055:SF234">
    <property type="entry name" value="HTH-TYPE TRANSCRIPTIONAL REGULATOR BETI"/>
    <property type="match status" value="1"/>
</dbReference>
<dbReference type="InterPro" id="IPR009057">
    <property type="entry name" value="Homeodomain-like_sf"/>
</dbReference>
<keyword evidence="3" id="KW-0804">Transcription</keyword>
<evidence type="ECO:0000313" key="6">
    <source>
        <dbReference type="EMBL" id="MER6270686.1"/>
    </source>
</evidence>
<proteinExistence type="predicted"/>
<dbReference type="PRINTS" id="PR00455">
    <property type="entry name" value="HTHTETR"/>
</dbReference>
<feature type="DNA-binding region" description="H-T-H motif" evidence="4">
    <location>
        <begin position="29"/>
        <end position="48"/>
    </location>
</feature>
<organism evidence="6 7">
    <name type="scientific">Streptomyces sp. 900105755</name>
    <dbReference type="NCBI Taxonomy" id="3154389"/>
    <lineage>
        <taxon>Bacteria</taxon>
        <taxon>Bacillati</taxon>
        <taxon>Actinomycetota</taxon>
        <taxon>Actinomycetes</taxon>
        <taxon>Kitasatosporales</taxon>
        <taxon>Streptomycetaceae</taxon>
        <taxon>Streptomyces</taxon>
    </lineage>
</organism>
<evidence type="ECO:0000256" key="2">
    <source>
        <dbReference type="ARBA" id="ARBA00023125"/>
    </source>
</evidence>
<name>A0ABV1TKX2_9ACTN</name>
<dbReference type="Pfam" id="PF00440">
    <property type="entry name" value="TetR_N"/>
    <property type="match status" value="1"/>
</dbReference>
<evidence type="ECO:0000259" key="5">
    <source>
        <dbReference type="PROSITE" id="PS50977"/>
    </source>
</evidence>
<keyword evidence="7" id="KW-1185">Reference proteome</keyword>
<dbReference type="PANTHER" id="PTHR30055">
    <property type="entry name" value="HTH-TYPE TRANSCRIPTIONAL REGULATOR RUTR"/>
    <property type="match status" value="1"/>
</dbReference>
<keyword evidence="1" id="KW-0805">Transcription regulation</keyword>
<dbReference type="RefSeq" id="WP_351959114.1">
    <property type="nucleotide sequence ID" value="NZ_JBEOZM010000012.1"/>
</dbReference>
<dbReference type="InterPro" id="IPR036271">
    <property type="entry name" value="Tet_transcr_reg_TetR-rel_C_sf"/>
</dbReference>
<comment type="caution">
    <text evidence="6">The sequence shown here is derived from an EMBL/GenBank/DDBJ whole genome shotgun (WGS) entry which is preliminary data.</text>
</comment>
<dbReference type="InterPro" id="IPR050109">
    <property type="entry name" value="HTH-type_TetR-like_transc_reg"/>
</dbReference>